<dbReference type="AlphaFoldDB" id="A0A3G1B0C4"/>
<keyword evidence="3" id="KW-0418">Kinase</keyword>
<dbReference type="GO" id="GO:0008972">
    <property type="term" value="F:phosphomethylpyrimidine kinase activity"/>
    <property type="evidence" value="ECO:0007669"/>
    <property type="project" value="InterPro"/>
</dbReference>
<dbReference type="Gene3D" id="3.40.1190.20">
    <property type="match status" value="1"/>
</dbReference>
<dbReference type="GO" id="GO:0005829">
    <property type="term" value="C:cytosol"/>
    <property type="evidence" value="ECO:0007669"/>
    <property type="project" value="TreeGrafter"/>
</dbReference>
<dbReference type="CDD" id="cd01169">
    <property type="entry name" value="HMPP_kinase"/>
    <property type="match status" value="1"/>
</dbReference>
<feature type="domain" description="Thiamine-phosphate synthase ThiN" evidence="2">
    <location>
        <begin position="262"/>
        <end position="428"/>
    </location>
</feature>
<proteinExistence type="predicted"/>
<evidence type="ECO:0000259" key="1">
    <source>
        <dbReference type="Pfam" id="PF08543"/>
    </source>
</evidence>
<gene>
    <name evidence="3" type="ORF">SU86_003375</name>
</gene>
<dbReference type="OrthoDB" id="43786at2157"/>
<dbReference type="KEGG" id="tah:SU86_003375"/>
<dbReference type="PANTHER" id="PTHR20858">
    <property type="entry name" value="PHOSPHOMETHYLPYRIMIDINE KINASE"/>
    <property type="match status" value="1"/>
</dbReference>
<dbReference type="Gene3D" id="3.40.225.10">
    <property type="entry name" value="Class II aldolase/adducin N-terminal domain"/>
    <property type="match status" value="1"/>
</dbReference>
<reference evidence="3 4" key="1">
    <citation type="journal article" date="2016" name="Sci. Rep.">
        <title>A novel ammonia-oxidizing archaeon from wastewater treatment plant: Its enrichment, physiological and genomic characteristics.</title>
        <authorList>
            <person name="Li Y."/>
            <person name="Ding K."/>
            <person name="Wen X."/>
            <person name="Zhang B."/>
            <person name="Shen B."/>
            <person name="Yang Y."/>
        </authorList>
    </citation>
    <scope>NUCLEOTIDE SEQUENCE [LARGE SCALE GENOMIC DNA]</scope>
    <source>
        <strain evidence="3 4">SAT1</strain>
    </source>
</reference>
<protein>
    <submittedName>
        <fullName evidence="3">Phosphomethylpyrimidine kinase</fullName>
    </submittedName>
</protein>
<dbReference type="GeneID" id="24875431"/>
<dbReference type="InterPro" id="IPR004399">
    <property type="entry name" value="HMP/HMP-P_kinase_dom"/>
</dbReference>
<dbReference type="InterPro" id="IPR013749">
    <property type="entry name" value="PM/HMP-P_kinase-1"/>
</dbReference>
<dbReference type="Pfam" id="PF08543">
    <property type="entry name" value="Phos_pyr_kin"/>
    <property type="match status" value="1"/>
</dbReference>
<evidence type="ECO:0000313" key="4">
    <source>
        <dbReference type="Proteomes" id="UP000266745"/>
    </source>
</evidence>
<feature type="domain" description="Pyridoxamine kinase/Phosphomethylpyrimidine kinase" evidence="1">
    <location>
        <begin position="10"/>
        <end position="247"/>
    </location>
</feature>
<dbReference type="SUPFAM" id="SSF53613">
    <property type="entry name" value="Ribokinase-like"/>
    <property type="match status" value="1"/>
</dbReference>
<dbReference type="RefSeq" id="WP_048188343.1">
    <property type="nucleotide sequence ID" value="NZ_CP011097.1"/>
</dbReference>
<dbReference type="PANTHER" id="PTHR20858:SF17">
    <property type="entry name" value="HYDROXYMETHYLPYRIMIDINE_PHOSPHOMETHYLPYRIMIDINE KINASE THI20-RELATED"/>
    <property type="match status" value="1"/>
</dbReference>
<dbReference type="EMBL" id="CP011097">
    <property type="protein sequence ID" value="AJZ75572.1"/>
    <property type="molecule type" value="Genomic_DNA"/>
</dbReference>
<dbReference type="GO" id="GO:0008902">
    <property type="term" value="F:hydroxymethylpyrimidine kinase activity"/>
    <property type="evidence" value="ECO:0007669"/>
    <property type="project" value="TreeGrafter"/>
</dbReference>
<dbReference type="NCBIfam" id="TIGR00097">
    <property type="entry name" value="HMP-P_kinase"/>
    <property type="match status" value="1"/>
</dbReference>
<evidence type="ECO:0000313" key="3">
    <source>
        <dbReference type="EMBL" id="AJZ75572.1"/>
    </source>
</evidence>
<dbReference type="GO" id="GO:0009228">
    <property type="term" value="P:thiamine biosynthetic process"/>
    <property type="evidence" value="ECO:0007669"/>
    <property type="project" value="InterPro"/>
</dbReference>
<dbReference type="SUPFAM" id="SSF53639">
    <property type="entry name" value="AraD/HMP-PK domain-like"/>
    <property type="match status" value="1"/>
</dbReference>
<keyword evidence="4" id="KW-1185">Reference proteome</keyword>
<name>A0A3G1B0C4_9ARCH</name>
<sequence length="431" mass="46953">MNILAIGGSDPSSGAGIQSDIKASQILGANCFSVITAITAQNSKEFSLAESVSAKSVESQIDAVLSDFEVDVIVIGMVYDDITIKKIHDKLENKKIPIILDPVIKSTTGGTLLKKDAITLLKKFLIPISNIITPNVAEAEALSGIKIRKYDDLVRASETISKMGAKGVIITGHSFYKNKVSDFIYHDKKHQSISGRKIPGQTHGSGCNFATALAYSIAQKSNIFDAARFAKQFTYQTITSAKKLGGRVKITNSKPDPIRIELSLAINQFQEIKGVSELIPECQTNFVFAKPKAKSTKDILGVAGRIVRTTNTVTMAGTLEYGGSKHVATAVLTMRKKFPQIRSALNLRYDQNIVKKFAKHCKISSYDRVKEPKSSKSKENSSISWGINFAIKNSSAPPDIIYHKGDWGKEAMIIVFGNNPGQVLDKISKII</sequence>
<dbReference type="Proteomes" id="UP000266745">
    <property type="component" value="Chromosome"/>
</dbReference>
<dbReference type="InterPro" id="IPR019293">
    <property type="entry name" value="ThiN"/>
</dbReference>
<dbReference type="InterPro" id="IPR036409">
    <property type="entry name" value="Aldolase_II/adducin_N_sf"/>
</dbReference>
<accession>A0A3G1B0C4</accession>
<evidence type="ECO:0000259" key="2">
    <source>
        <dbReference type="Pfam" id="PF10120"/>
    </source>
</evidence>
<dbReference type="Pfam" id="PF10120">
    <property type="entry name" value="ThiN"/>
    <property type="match status" value="1"/>
</dbReference>
<keyword evidence="3" id="KW-0808">Transferase</keyword>
<dbReference type="InterPro" id="IPR029056">
    <property type="entry name" value="Ribokinase-like"/>
</dbReference>
<dbReference type="STRING" id="1603555.SU86_003375"/>
<organism evidence="3 4">
    <name type="scientific">Candidatus Nitrosotenuis cloacae</name>
    <dbReference type="NCBI Taxonomy" id="1603555"/>
    <lineage>
        <taxon>Archaea</taxon>
        <taxon>Nitrososphaerota</taxon>
        <taxon>Candidatus Nitrosotenuis</taxon>
    </lineage>
</organism>